<reference evidence="2" key="1">
    <citation type="journal article" date="2019" name="Plant Biotechnol. J.">
        <title>Genome sequencing of the Australian wild diploid species Gossypium australe highlights disease resistance and delayed gland morphogenesis.</title>
        <authorList>
            <person name="Cai Y."/>
            <person name="Cai X."/>
            <person name="Wang Q."/>
            <person name="Wang P."/>
            <person name="Zhang Y."/>
            <person name="Cai C."/>
            <person name="Xu Y."/>
            <person name="Wang K."/>
            <person name="Zhou Z."/>
            <person name="Wang C."/>
            <person name="Geng S."/>
            <person name="Li B."/>
            <person name="Dong Q."/>
            <person name="Hou Y."/>
            <person name="Wang H."/>
            <person name="Ai P."/>
            <person name="Liu Z."/>
            <person name="Yi F."/>
            <person name="Sun M."/>
            <person name="An G."/>
            <person name="Cheng J."/>
            <person name="Zhang Y."/>
            <person name="Shi Q."/>
            <person name="Xie Y."/>
            <person name="Shi X."/>
            <person name="Chang Y."/>
            <person name="Huang F."/>
            <person name="Chen Y."/>
            <person name="Hong S."/>
            <person name="Mi L."/>
            <person name="Sun Q."/>
            <person name="Zhang L."/>
            <person name="Zhou B."/>
            <person name="Peng R."/>
            <person name="Zhang X."/>
            <person name="Liu F."/>
        </authorList>
    </citation>
    <scope>NUCLEOTIDE SEQUENCE [LARGE SCALE GENOMIC DNA]</scope>
    <source>
        <strain evidence="2">cv. PA1801</strain>
    </source>
</reference>
<gene>
    <name evidence="1" type="ORF">EPI10_028646</name>
</gene>
<accession>A0A5B6UVM7</accession>
<dbReference type="PANTHER" id="PTHR32108">
    <property type="entry name" value="DNA-DIRECTED RNA POLYMERASE SUBUNIT ALPHA"/>
    <property type="match status" value="1"/>
</dbReference>
<evidence type="ECO:0000313" key="1">
    <source>
        <dbReference type="EMBL" id="KAA3462130.1"/>
    </source>
</evidence>
<dbReference type="PANTHER" id="PTHR32108:SF5">
    <property type="entry name" value="DYNACTIN SUBUNIT 1-LIKE"/>
    <property type="match status" value="1"/>
</dbReference>
<dbReference type="AlphaFoldDB" id="A0A5B6UVM7"/>
<sequence>MSKAQKEEMFVPQRKDRWRNNEAETQIVPRVIIQKPVAFPYKDSKRVKWNYDCNMMIPGEKNSVGTSEENQDIGFFTHSVRCYDPANVRTELVKGKTLTARPESPVNEPVTEIEAKEFLKFLKYSEYNVVEQLHKQPTCISVLDLLLSSETHRSALMKVLNETYGVDNISVTKLDRLVNNLSADDFIFFNYDEIPLGGMRSTKALHITTRCKLYTLR</sequence>
<dbReference type="OrthoDB" id="1272705at2759"/>
<protein>
    <submittedName>
        <fullName evidence="1">Uncharacterized protein</fullName>
    </submittedName>
</protein>
<dbReference type="Proteomes" id="UP000325315">
    <property type="component" value="Unassembled WGS sequence"/>
</dbReference>
<organism evidence="1 2">
    <name type="scientific">Gossypium australe</name>
    <dbReference type="NCBI Taxonomy" id="47621"/>
    <lineage>
        <taxon>Eukaryota</taxon>
        <taxon>Viridiplantae</taxon>
        <taxon>Streptophyta</taxon>
        <taxon>Embryophyta</taxon>
        <taxon>Tracheophyta</taxon>
        <taxon>Spermatophyta</taxon>
        <taxon>Magnoliopsida</taxon>
        <taxon>eudicotyledons</taxon>
        <taxon>Gunneridae</taxon>
        <taxon>Pentapetalae</taxon>
        <taxon>rosids</taxon>
        <taxon>malvids</taxon>
        <taxon>Malvales</taxon>
        <taxon>Malvaceae</taxon>
        <taxon>Malvoideae</taxon>
        <taxon>Gossypium</taxon>
    </lineage>
</organism>
<name>A0A5B6UVM7_9ROSI</name>
<comment type="caution">
    <text evidence="1">The sequence shown here is derived from an EMBL/GenBank/DDBJ whole genome shotgun (WGS) entry which is preliminary data.</text>
</comment>
<proteinExistence type="predicted"/>
<dbReference type="EMBL" id="SMMG02000009">
    <property type="protein sequence ID" value="KAA3462130.1"/>
    <property type="molecule type" value="Genomic_DNA"/>
</dbReference>
<evidence type="ECO:0000313" key="2">
    <source>
        <dbReference type="Proteomes" id="UP000325315"/>
    </source>
</evidence>
<keyword evidence="2" id="KW-1185">Reference proteome</keyword>